<proteinExistence type="predicted"/>
<protein>
    <submittedName>
        <fullName evidence="2">Uncharacterized protein</fullName>
    </submittedName>
</protein>
<feature type="region of interest" description="Disordered" evidence="1">
    <location>
        <begin position="94"/>
        <end position="113"/>
    </location>
</feature>
<sequence>MTDALELFHKHKDVLVELGVREHMNIPKLHSLLHYIDSIKNLGTTDNYNTEMFERLHIDCAKKAWRATNHRNERPQMVKWLERREKVAMFETLRESADSSADSHTRNRPKAGILLPKHPSVRQQSILSIVEKHDAPGFSKALNSYVYNMKLGRPLTSREAAEASSYLPFSHLDVFHGFKFTTIPLSDGALEHDSVKAKPAIGPQPARFDTAVVLQGDDAEATGLQGTRIGRVKAIFHLPDKVAEFGSNRTMPAPEEWAEHGPLAYVEWFAKLPACADPIHMMYEVRKMPLHADGKPPGEVVSLSTI</sequence>
<feature type="compositionally biased region" description="Basic and acidic residues" evidence="1">
    <location>
        <begin position="94"/>
        <end position="105"/>
    </location>
</feature>
<dbReference type="InParanoid" id="S8DGR2"/>
<accession>S8DGR2</accession>
<gene>
    <name evidence="2" type="ORF">FOMPIDRAFT_1137454</name>
</gene>
<evidence type="ECO:0000313" key="3">
    <source>
        <dbReference type="Proteomes" id="UP000015241"/>
    </source>
</evidence>
<dbReference type="OrthoDB" id="2756131at2759"/>
<dbReference type="AlphaFoldDB" id="S8DGR2"/>
<organism evidence="2 3">
    <name type="scientific">Fomitopsis schrenkii</name>
    <name type="common">Brown rot fungus</name>
    <dbReference type="NCBI Taxonomy" id="2126942"/>
    <lineage>
        <taxon>Eukaryota</taxon>
        <taxon>Fungi</taxon>
        <taxon>Dikarya</taxon>
        <taxon>Basidiomycota</taxon>
        <taxon>Agaricomycotina</taxon>
        <taxon>Agaricomycetes</taxon>
        <taxon>Polyporales</taxon>
        <taxon>Fomitopsis</taxon>
    </lineage>
</organism>
<dbReference type="Proteomes" id="UP000015241">
    <property type="component" value="Unassembled WGS sequence"/>
</dbReference>
<keyword evidence="3" id="KW-1185">Reference proteome</keyword>
<evidence type="ECO:0000313" key="2">
    <source>
        <dbReference type="EMBL" id="EPS92691.1"/>
    </source>
</evidence>
<dbReference type="EMBL" id="KE504389">
    <property type="protein sequence ID" value="EPS92691.1"/>
    <property type="molecule type" value="Genomic_DNA"/>
</dbReference>
<name>S8DGR2_FOMSC</name>
<dbReference type="STRING" id="743788.S8DGR2"/>
<evidence type="ECO:0000256" key="1">
    <source>
        <dbReference type="SAM" id="MobiDB-lite"/>
    </source>
</evidence>
<dbReference type="HOGENOM" id="CLU_006344_0_0_1"/>
<dbReference type="eggNOG" id="ENOG502SHSB">
    <property type="taxonomic scope" value="Eukaryota"/>
</dbReference>
<reference evidence="2 3" key="1">
    <citation type="journal article" date="2012" name="Science">
        <title>The Paleozoic origin of enzymatic lignin decomposition reconstructed from 31 fungal genomes.</title>
        <authorList>
            <person name="Floudas D."/>
            <person name="Binder M."/>
            <person name="Riley R."/>
            <person name="Barry K."/>
            <person name="Blanchette R.A."/>
            <person name="Henrissat B."/>
            <person name="Martinez A.T."/>
            <person name="Otillar R."/>
            <person name="Spatafora J.W."/>
            <person name="Yadav J.S."/>
            <person name="Aerts A."/>
            <person name="Benoit I."/>
            <person name="Boyd A."/>
            <person name="Carlson A."/>
            <person name="Copeland A."/>
            <person name="Coutinho P.M."/>
            <person name="de Vries R.P."/>
            <person name="Ferreira P."/>
            <person name="Findley K."/>
            <person name="Foster B."/>
            <person name="Gaskell J."/>
            <person name="Glotzer D."/>
            <person name="Gorecki P."/>
            <person name="Heitman J."/>
            <person name="Hesse C."/>
            <person name="Hori C."/>
            <person name="Igarashi K."/>
            <person name="Jurgens J.A."/>
            <person name="Kallen N."/>
            <person name="Kersten P."/>
            <person name="Kohler A."/>
            <person name="Kuees U."/>
            <person name="Kumar T.K.A."/>
            <person name="Kuo A."/>
            <person name="LaButti K."/>
            <person name="Larrondo L.F."/>
            <person name="Lindquist E."/>
            <person name="Ling A."/>
            <person name="Lombard V."/>
            <person name="Lucas S."/>
            <person name="Lundell T."/>
            <person name="Martin R."/>
            <person name="McLaughlin D.J."/>
            <person name="Morgenstern I."/>
            <person name="Morin E."/>
            <person name="Murat C."/>
            <person name="Nagy L.G."/>
            <person name="Nolan M."/>
            <person name="Ohm R.A."/>
            <person name="Patyshakuliyeva A."/>
            <person name="Rokas A."/>
            <person name="Ruiz-Duenas F.J."/>
            <person name="Sabat G."/>
            <person name="Salamov A."/>
            <person name="Samejima M."/>
            <person name="Schmutz J."/>
            <person name="Slot J.C."/>
            <person name="St John F."/>
            <person name="Stenlid J."/>
            <person name="Sun H."/>
            <person name="Sun S."/>
            <person name="Syed K."/>
            <person name="Tsang A."/>
            <person name="Wiebenga A."/>
            <person name="Young D."/>
            <person name="Pisabarro A."/>
            <person name="Eastwood D.C."/>
            <person name="Martin F."/>
            <person name="Cullen D."/>
            <person name="Grigoriev I.V."/>
            <person name="Hibbett D.S."/>
        </authorList>
    </citation>
    <scope>NUCLEOTIDE SEQUENCE</scope>
    <source>
        <strain evidence="3">FP-58527</strain>
    </source>
</reference>